<gene>
    <name evidence="2" type="ORF">DRF57_00830</name>
    <name evidence="1" type="ORF">J2787_002579</name>
</gene>
<dbReference type="RefSeq" id="WP_047488938.1">
    <property type="nucleotide sequence ID" value="NZ_JALGCC010000001.1"/>
</dbReference>
<evidence type="ECO:0000313" key="2">
    <source>
        <dbReference type="EMBL" id="REC78858.1"/>
    </source>
</evidence>
<reference evidence="2 3" key="1">
    <citation type="journal article" date="2010" name="Syst. Appl. Microbiol.">
        <title>Four new species of Chryseobacterium from the rhizosphere of coastal sand dune plants, Chryseobacterium elymi sp. nov., Chryseobacterium hagamense sp. nov., Chryseobacterium lathyri sp. nov. and Chryseobacterium rhizosphaerae sp. nov.</title>
        <authorList>
            <person name="Cho S.H."/>
            <person name="Lee K.S."/>
            <person name="Shin D.S."/>
            <person name="Han J.H."/>
            <person name="Park K.S."/>
            <person name="Lee C.H."/>
            <person name="Park K.H."/>
            <person name="Kim S.B."/>
        </authorList>
    </citation>
    <scope>NUCLEOTIDE SEQUENCE [LARGE SCALE GENOMIC DNA]</scope>
    <source>
        <strain evidence="2 3">KCTC 22548</strain>
    </source>
</reference>
<dbReference type="AlphaFoldDB" id="A0AAE3YAR9"/>
<evidence type="ECO:0000313" key="1">
    <source>
        <dbReference type="EMBL" id="MDR6527187.1"/>
    </source>
</evidence>
<accession>A0AAE3YAR9</accession>
<comment type="caution">
    <text evidence="1">The sequence shown here is derived from an EMBL/GenBank/DDBJ whole genome shotgun (WGS) entry which is preliminary data.</text>
</comment>
<reference evidence="1" key="3">
    <citation type="submission" date="2023-07" db="EMBL/GenBank/DDBJ databases">
        <title>Sorghum-associated microbial communities from plants grown in Nebraska, USA.</title>
        <authorList>
            <person name="Schachtman D."/>
        </authorList>
    </citation>
    <scope>NUCLEOTIDE SEQUENCE</scope>
    <source>
        <strain evidence="1">DS2360</strain>
    </source>
</reference>
<protein>
    <submittedName>
        <fullName evidence="1">Uncharacterized protein</fullName>
    </submittedName>
</protein>
<dbReference type="Proteomes" id="UP001184861">
    <property type="component" value="Unassembled WGS sequence"/>
</dbReference>
<sequence length="62" mass="7391">METLSSDKVFFYCIFAELNRKFSFGCIRKNRNRDVGMKPSGFVLPLKEIEFTDEKEEERYNS</sequence>
<keyword evidence="3" id="KW-1185">Reference proteome</keyword>
<dbReference type="EMBL" id="QNUF01000001">
    <property type="protein sequence ID" value="REC78858.1"/>
    <property type="molecule type" value="Genomic_DNA"/>
</dbReference>
<evidence type="ECO:0000313" key="4">
    <source>
        <dbReference type="Proteomes" id="UP001184861"/>
    </source>
</evidence>
<reference evidence="2" key="2">
    <citation type="submission" date="2018-06" db="EMBL/GenBank/DDBJ databases">
        <authorList>
            <person name="Newman J.D."/>
            <person name="Hugo C.J."/>
            <person name="Kriek I.-M."/>
            <person name="Nel L."/>
        </authorList>
    </citation>
    <scope>NUCLEOTIDE SEQUENCE</scope>
    <source>
        <strain evidence="2">KCTC 22548</strain>
    </source>
</reference>
<name>A0AAE3YAR9_9FLAO</name>
<proteinExistence type="predicted"/>
<dbReference type="Proteomes" id="UP000256491">
    <property type="component" value="Unassembled WGS sequence"/>
</dbReference>
<organism evidence="1 4">
    <name type="scientific">Chryseobacterium rhizosphaerae</name>
    <dbReference type="NCBI Taxonomy" id="395937"/>
    <lineage>
        <taxon>Bacteria</taxon>
        <taxon>Pseudomonadati</taxon>
        <taxon>Bacteroidota</taxon>
        <taxon>Flavobacteriia</taxon>
        <taxon>Flavobacteriales</taxon>
        <taxon>Weeksellaceae</taxon>
        <taxon>Chryseobacterium group</taxon>
        <taxon>Chryseobacterium</taxon>
    </lineage>
</organism>
<evidence type="ECO:0000313" key="3">
    <source>
        <dbReference type="Proteomes" id="UP000256491"/>
    </source>
</evidence>
<dbReference type="EMBL" id="JAVDQY010000003">
    <property type="protein sequence ID" value="MDR6527187.1"/>
    <property type="molecule type" value="Genomic_DNA"/>
</dbReference>